<dbReference type="GO" id="GO:0005615">
    <property type="term" value="C:extracellular space"/>
    <property type="evidence" value="ECO:0007669"/>
    <property type="project" value="TreeGrafter"/>
</dbReference>
<proteinExistence type="evidence at transcript level"/>
<protein>
    <submittedName>
        <fullName evidence="3">Odorant binding protein 4</fullName>
    </submittedName>
</protein>
<dbReference type="EMBL" id="KY462019">
    <property type="protein sequence ID" value="ARJ35769.1"/>
    <property type="molecule type" value="mRNA"/>
</dbReference>
<evidence type="ECO:0000256" key="2">
    <source>
        <dbReference type="SAM" id="SignalP"/>
    </source>
</evidence>
<dbReference type="Pfam" id="PF01395">
    <property type="entry name" value="PBP_GOBP"/>
    <property type="match status" value="1"/>
</dbReference>
<feature type="chain" id="PRO_5012348359" evidence="2">
    <location>
        <begin position="20"/>
        <end position="146"/>
    </location>
</feature>
<evidence type="ECO:0000313" key="3">
    <source>
        <dbReference type="EMBL" id="ARJ35769.1"/>
    </source>
</evidence>
<dbReference type="InterPro" id="IPR006170">
    <property type="entry name" value="PBP/GOBP"/>
</dbReference>
<accession>A0A1W6AWH7</accession>
<dbReference type="GO" id="GO:0005549">
    <property type="term" value="F:odorant binding"/>
    <property type="evidence" value="ECO:0007669"/>
    <property type="project" value="InterPro"/>
</dbReference>
<dbReference type="GO" id="GO:0007608">
    <property type="term" value="P:sensory perception of smell"/>
    <property type="evidence" value="ECO:0007669"/>
    <property type="project" value="TreeGrafter"/>
</dbReference>
<organism evidence="3">
    <name type="scientific">Cyrtorhinus lividipennis</name>
    <dbReference type="NCBI Taxonomy" id="1032904"/>
    <lineage>
        <taxon>Eukaryota</taxon>
        <taxon>Metazoa</taxon>
        <taxon>Ecdysozoa</taxon>
        <taxon>Arthropoda</taxon>
        <taxon>Hexapoda</taxon>
        <taxon>Insecta</taxon>
        <taxon>Pterygota</taxon>
        <taxon>Neoptera</taxon>
        <taxon>Paraneoptera</taxon>
        <taxon>Hemiptera</taxon>
        <taxon>Heteroptera</taxon>
        <taxon>Panheteroptera</taxon>
        <taxon>Cimicomorpha</taxon>
        <taxon>Miridae</taxon>
        <taxon>Orthotylini</taxon>
        <taxon>Cyrtorhinus</taxon>
    </lineage>
</organism>
<dbReference type="SUPFAM" id="SSF47565">
    <property type="entry name" value="Insect pheromone/odorant-binding proteins"/>
    <property type="match status" value="1"/>
</dbReference>
<feature type="signal peptide" evidence="2">
    <location>
        <begin position="1"/>
        <end position="19"/>
    </location>
</feature>
<evidence type="ECO:0000256" key="1">
    <source>
        <dbReference type="ARBA" id="ARBA00022729"/>
    </source>
</evidence>
<dbReference type="AlphaFoldDB" id="A0A1W6AWH7"/>
<dbReference type="CDD" id="cd23992">
    <property type="entry name" value="PBP_GOBP"/>
    <property type="match status" value="1"/>
</dbReference>
<dbReference type="SMART" id="SM00708">
    <property type="entry name" value="PhBP"/>
    <property type="match status" value="1"/>
</dbReference>
<keyword evidence="1 2" id="KW-0732">Signal</keyword>
<dbReference type="Gene3D" id="1.10.238.20">
    <property type="entry name" value="Pheromone/general odorant binding protein domain"/>
    <property type="match status" value="1"/>
</dbReference>
<sequence length="146" mass="15672">MTQLLCAVLVVVLAAATVAEDAANAMVMKAFKKCRDENPIGDDEMAKVKEKVVVPDSHNAKCLMACMLREGKMLRNGKYLTENALVMADILSKDNDEMAEKSKKLVETCAGSVGVDAGGDECEFAYKMALCAAAEAKKLGIHPPDF</sequence>
<reference evidence="3" key="2">
    <citation type="submission" date="2017-01" db="EMBL/GenBank/DDBJ databases">
        <authorList>
            <person name="Mah S.A."/>
            <person name="Swanson W.J."/>
            <person name="Moy G.W."/>
            <person name="Vacquier V.D."/>
        </authorList>
    </citation>
    <scope>NUCLEOTIDE SEQUENCE</scope>
</reference>
<reference evidence="3" key="1">
    <citation type="journal article" date="2017" name="Environ. Entomol.">
        <title>Identification of Candidate Odorant-Binding Protein and Chemosensory Protein Genes in Cyrtorhinus lividipennis (Hemiptera: Miridae), a Key Predator of the Rice Planthoppers in Asia.</title>
        <authorList>
            <person name="Wang G.Y."/>
            <person name="Zhu M.F."/>
            <person name="Jiang Y.D."/>
            <person name="Zhou W.W."/>
            <person name="Liu S."/>
            <person name="Heong K.L."/>
            <person name="Cheng J."/>
            <person name="Zhu Z.R."/>
        </authorList>
    </citation>
    <scope>NUCLEOTIDE SEQUENCE</scope>
</reference>
<dbReference type="PANTHER" id="PTHR11857">
    <property type="entry name" value="ODORANT BINDING PROTEIN-RELATED"/>
    <property type="match status" value="1"/>
</dbReference>
<gene>
    <name evidence="3" type="primary">OBP4</name>
</gene>
<dbReference type="InterPro" id="IPR036728">
    <property type="entry name" value="PBP_GOBP_sf"/>
</dbReference>
<name>A0A1W6AWH7_9HEMI</name>